<sequence length="295" mass="32400">MLTIRLNDDNFLKWSYQLELVLQGYDLFGHFDGSSVSPPKFSIVDEEGATSELTVAYKDWIRTDKALLSLLIASLSDKALEYVIGSQTAREAWLHLCDRYASVSRARINHLKTKLQTAKKGGDSIERFLLRLKHIRDQLRAAAVLISDDDFVIAALNGLPQEYAIIKTVLIARDSPITLKDFRTQLLAAEQTAETRIVHNSDLYAANSSSSAQPWSVASGQGLLPTPSHPLPPSSRGFSSGRGRFNGGQNQQSQFHSSGFCGAPSSNYGGSGLYKVVPECQICSKRGHTAANCYF</sequence>
<dbReference type="PANTHER" id="PTHR47481">
    <property type="match status" value="1"/>
</dbReference>
<dbReference type="AlphaFoldDB" id="A0AAD4VXA6"/>
<dbReference type="Pfam" id="PF14223">
    <property type="entry name" value="Retrotran_gag_2"/>
    <property type="match status" value="1"/>
</dbReference>
<accession>A0AAD4VXA6</accession>
<feature type="region of interest" description="Disordered" evidence="1">
    <location>
        <begin position="216"/>
        <end position="256"/>
    </location>
</feature>
<evidence type="ECO:0008006" key="4">
    <source>
        <dbReference type="Google" id="ProtNLM"/>
    </source>
</evidence>
<reference evidence="2 3" key="1">
    <citation type="journal article" date="2022" name="G3 (Bethesda)">
        <title>Whole-genome sequence and methylome profiling of the almond [Prunus dulcis (Mill.) D.A. Webb] cultivar 'Nonpareil'.</title>
        <authorList>
            <person name="D'Amico-Willman K.M."/>
            <person name="Ouma W.Z."/>
            <person name="Meulia T."/>
            <person name="Sideli G.M."/>
            <person name="Gradziel T.M."/>
            <person name="Fresnedo-Ramirez J."/>
        </authorList>
    </citation>
    <scope>NUCLEOTIDE SEQUENCE [LARGE SCALE GENOMIC DNA]</scope>
    <source>
        <strain evidence="2">Clone GOH B32 T37-40</strain>
    </source>
</reference>
<feature type="compositionally biased region" description="Low complexity" evidence="1">
    <location>
        <begin position="216"/>
        <end position="226"/>
    </location>
</feature>
<evidence type="ECO:0000313" key="2">
    <source>
        <dbReference type="EMBL" id="KAI5333020.1"/>
    </source>
</evidence>
<name>A0AAD4VXA6_PRUDU</name>
<organism evidence="2 3">
    <name type="scientific">Prunus dulcis</name>
    <name type="common">Almond</name>
    <name type="synonym">Amygdalus dulcis</name>
    <dbReference type="NCBI Taxonomy" id="3755"/>
    <lineage>
        <taxon>Eukaryota</taxon>
        <taxon>Viridiplantae</taxon>
        <taxon>Streptophyta</taxon>
        <taxon>Embryophyta</taxon>
        <taxon>Tracheophyta</taxon>
        <taxon>Spermatophyta</taxon>
        <taxon>Magnoliopsida</taxon>
        <taxon>eudicotyledons</taxon>
        <taxon>Gunneridae</taxon>
        <taxon>Pentapetalae</taxon>
        <taxon>rosids</taxon>
        <taxon>fabids</taxon>
        <taxon>Rosales</taxon>
        <taxon>Rosaceae</taxon>
        <taxon>Amygdaloideae</taxon>
        <taxon>Amygdaleae</taxon>
        <taxon>Prunus</taxon>
    </lineage>
</organism>
<proteinExistence type="predicted"/>
<dbReference type="EMBL" id="JAJFAZ020000004">
    <property type="protein sequence ID" value="KAI5333020.1"/>
    <property type="molecule type" value="Genomic_DNA"/>
</dbReference>
<keyword evidence="3" id="KW-1185">Reference proteome</keyword>
<dbReference type="PANTHER" id="PTHR47481:SF22">
    <property type="entry name" value="RETROTRANSPOSON GAG DOMAIN-CONTAINING PROTEIN"/>
    <property type="match status" value="1"/>
</dbReference>
<comment type="caution">
    <text evidence="2">The sequence shown here is derived from an EMBL/GenBank/DDBJ whole genome shotgun (WGS) entry which is preliminary data.</text>
</comment>
<evidence type="ECO:0000313" key="3">
    <source>
        <dbReference type="Proteomes" id="UP001054821"/>
    </source>
</evidence>
<evidence type="ECO:0000256" key="1">
    <source>
        <dbReference type="SAM" id="MobiDB-lite"/>
    </source>
</evidence>
<dbReference type="Proteomes" id="UP001054821">
    <property type="component" value="Chromosome 4"/>
</dbReference>
<protein>
    <recommendedName>
        <fullName evidence="4">CCHC-type domain-containing protein</fullName>
    </recommendedName>
</protein>
<feature type="compositionally biased region" description="Low complexity" evidence="1">
    <location>
        <begin position="234"/>
        <end position="256"/>
    </location>
</feature>
<gene>
    <name evidence="2" type="ORF">L3X38_023150</name>
</gene>